<dbReference type="Gene3D" id="2.40.100.10">
    <property type="entry name" value="Cyclophilin-like"/>
    <property type="match status" value="1"/>
</dbReference>
<evidence type="ECO:0000256" key="2">
    <source>
        <dbReference type="ARBA" id="ARBA00022801"/>
    </source>
</evidence>
<dbReference type="InterPro" id="IPR052708">
    <property type="entry name" value="PxpC"/>
</dbReference>
<dbReference type="Proteomes" id="UP001596043">
    <property type="component" value="Unassembled WGS sequence"/>
</dbReference>
<evidence type="ECO:0000313" key="6">
    <source>
        <dbReference type="Proteomes" id="UP001596043"/>
    </source>
</evidence>
<evidence type="ECO:0000259" key="4">
    <source>
        <dbReference type="SMART" id="SM00797"/>
    </source>
</evidence>
<evidence type="ECO:0000256" key="3">
    <source>
        <dbReference type="ARBA" id="ARBA00022840"/>
    </source>
</evidence>
<keyword evidence="1" id="KW-0547">Nucleotide-binding</keyword>
<protein>
    <submittedName>
        <fullName evidence="5">Biotin-dependent carboxyltransferase family protein</fullName>
    </submittedName>
</protein>
<name>A0ABV9I0R3_9FLAO</name>
<dbReference type="PANTHER" id="PTHR43309:SF5">
    <property type="entry name" value="5-OXOPROLINASE SUBUNIT C"/>
    <property type="match status" value="1"/>
</dbReference>
<dbReference type="InterPro" id="IPR003778">
    <property type="entry name" value="CT_A_B"/>
</dbReference>
<dbReference type="EMBL" id="JBHSFV010000011">
    <property type="protein sequence ID" value="MFC4635640.1"/>
    <property type="molecule type" value="Genomic_DNA"/>
</dbReference>
<dbReference type="Pfam" id="PF02626">
    <property type="entry name" value="CT_A_B"/>
    <property type="match status" value="1"/>
</dbReference>
<accession>A0ABV9I0R3</accession>
<gene>
    <name evidence="5" type="ORF">ACFO3O_17140</name>
</gene>
<reference evidence="6" key="1">
    <citation type="journal article" date="2019" name="Int. J. Syst. Evol. Microbiol.">
        <title>The Global Catalogue of Microorganisms (GCM) 10K type strain sequencing project: providing services to taxonomists for standard genome sequencing and annotation.</title>
        <authorList>
            <consortium name="The Broad Institute Genomics Platform"/>
            <consortium name="The Broad Institute Genome Sequencing Center for Infectious Disease"/>
            <person name="Wu L."/>
            <person name="Ma J."/>
        </authorList>
    </citation>
    <scope>NUCLEOTIDE SEQUENCE [LARGE SCALE GENOMIC DNA]</scope>
    <source>
        <strain evidence="6">YJ-61-S</strain>
    </source>
</reference>
<dbReference type="InterPro" id="IPR029000">
    <property type="entry name" value="Cyclophilin-like_dom_sf"/>
</dbReference>
<feature type="domain" description="Carboxyltransferase" evidence="4">
    <location>
        <begin position="26"/>
        <end position="289"/>
    </location>
</feature>
<comment type="caution">
    <text evidence="5">The sequence shown here is derived from an EMBL/GenBank/DDBJ whole genome shotgun (WGS) entry which is preliminary data.</text>
</comment>
<keyword evidence="6" id="KW-1185">Reference proteome</keyword>
<keyword evidence="2" id="KW-0378">Hydrolase</keyword>
<dbReference type="RefSeq" id="WP_379981063.1">
    <property type="nucleotide sequence ID" value="NZ_JBHSFV010000011.1"/>
</dbReference>
<keyword evidence="3" id="KW-0067">ATP-binding</keyword>
<dbReference type="SMART" id="SM00797">
    <property type="entry name" value="AHS2"/>
    <property type="match status" value="1"/>
</dbReference>
<proteinExistence type="predicted"/>
<sequence>MKDSIIIKRTGFYTTIQDQGRFGYASVGVPESGAMDKNAMLLANALVNNSENEAVLEFTLVGPTIEFHCDRHFVITGGITLATLDQQVIHNHTVYLGRKGQTLTLTKITEGCRGYVAIAGGFQIPEVLGSKSMYAPITREGYIHQSIEIPIGISAYGNAKGARIKLGNIQGDTSYLKKNQIHVYKGPEYDLLEAHLHAYITETSFLISKLWNRMAVQLEETVKHNTPSIRTGPVIPGTVQLTPSGRLVILMKDCQTTGGYPRVLQLSEIAIHVLAQKKQGDCISFLLDN</sequence>
<dbReference type="PANTHER" id="PTHR43309">
    <property type="entry name" value="5-OXOPROLINASE SUBUNIT C"/>
    <property type="match status" value="1"/>
</dbReference>
<evidence type="ECO:0000256" key="1">
    <source>
        <dbReference type="ARBA" id="ARBA00022741"/>
    </source>
</evidence>
<organism evidence="5 6">
    <name type="scientific">Dokdonia ponticola</name>
    <dbReference type="NCBI Taxonomy" id="2041041"/>
    <lineage>
        <taxon>Bacteria</taxon>
        <taxon>Pseudomonadati</taxon>
        <taxon>Bacteroidota</taxon>
        <taxon>Flavobacteriia</taxon>
        <taxon>Flavobacteriales</taxon>
        <taxon>Flavobacteriaceae</taxon>
        <taxon>Dokdonia</taxon>
    </lineage>
</organism>
<evidence type="ECO:0000313" key="5">
    <source>
        <dbReference type="EMBL" id="MFC4635640.1"/>
    </source>
</evidence>